<organism evidence="1 2">
    <name type="scientific">Candidatus Giovannonibacteria bacterium RIFCSPHIGHO2_12_FULL_43_15</name>
    <dbReference type="NCBI Taxonomy" id="1798341"/>
    <lineage>
        <taxon>Bacteria</taxon>
        <taxon>Candidatus Giovannoniibacteriota</taxon>
    </lineage>
</organism>
<protein>
    <submittedName>
        <fullName evidence="1">Uncharacterized protein</fullName>
    </submittedName>
</protein>
<dbReference type="EMBL" id="MFHT01000004">
    <property type="protein sequence ID" value="OGF78103.1"/>
    <property type="molecule type" value="Genomic_DNA"/>
</dbReference>
<sequence>MKININGLYHEQIDEDGLQDLKETLLEYTLPVLEITSQENGTISAEVPDAVDMREITAPLATFAEVLARHFARDVWFELEVPKWGIRCDIAGAA</sequence>
<proteinExistence type="predicted"/>
<name>A0A1F5WR08_9BACT</name>
<accession>A0A1F5WR08</accession>
<reference evidence="1 2" key="1">
    <citation type="journal article" date="2016" name="Nat. Commun.">
        <title>Thousands of microbial genomes shed light on interconnected biogeochemical processes in an aquifer system.</title>
        <authorList>
            <person name="Anantharaman K."/>
            <person name="Brown C.T."/>
            <person name="Hug L.A."/>
            <person name="Sharon I."/>
            <person name="Castelle C.J."/>
            <person name="Probst A.J."/>
            <person name="Thomas B.C."/>
            <person name="Singh A."/>
            <person name="Wilkins M.J."/>
            <person name="Karaoz U."/>
            <person name="Brodie E.L."/>
            <person name="Williams K.H."/>
            <person name="Hubbard S.S."/>
            <person name="Banfield J.F."/>
        </authorList>
    </citation>
    <scope>NUCLEOTIDE SEQUENCE [LARGE SCALE GENOMIC DNA]</scope>
</reference>
<comment type="caution">
    <text evidence="1">The sequence shown here is derived from an EMBL/GenBank/DDBJ whole genome shotgun (WGS) entry which is preliminary data.</text>
</comment>
<dbReference type="Proteomes" id="UP000177723">
    <property type="component" value="Unassembled WGS sequence"/>
</dbReference>
<gene>
    <name evidence="1" type="ORF">A3F23_02785</name>
</gene>
<evidence type="ECO:0000313" key="1">
    <source>
        <dbReference type="EMBL" id="OGF78103.1"/>
    </source>
</evidence>
<dbReference type="AlphaFoldDB" id="A0A1F5WR08"/>
<evidence type="ECO:0000313" key="2">
    <source>
        <dbReference type="Proteomes" id="UP000177723"/>
    </source>
</evidence>